<evidence type="ECO:0000313" key="2">
    <source>
        <dbReference type="EMBL" id="EGE08479.1"/>
    </source>
</evidence>
<reference evidence="3" key="1">
    <citation type="journal article" date="2012" name="MBio">
        <title>Comparative genome analysis of Trichophyton rubrum and related dermatophytes reveals candidate genes involved in infection.</title>
        <authorList>
            <person name="Martinez D.A."/>
            <person name="Oliver B.G."/>
            <person name="Graeser Y."/>
            <person name="Goldberg J.M."/>
            <person name="Li W."/>
            <person name="Martinez-Rossi N.M."/>
            <person name="Monod M."/>
            <person name="Shelest E."/>
            <person name="Barton R.C."/>
            <person name="Birch E."/>
            <person name="Brakhage A.A."/>
            <person name="Chen Z."/>
            <person name="Gurr S.J."/>
            <person name="Heiman D."/>
            <person name="Heitman J."/>
            <person name="Kosti I."/>
            <person name="Rossi A."/>
            <person name="Saif S."/>
            <person name="Samalova M."/>
            <person name="Saunders C.W."/>
            <person name="Shea T."/>
            <person name="Summerbell R.C."/>
            <person name="Xu J."/>
            <person name="Young S."/>
            <person name="Zeng Q."/>
            <person name="Birren B.W."/>
            <person name="Cuomo C.A."/>
            <person name="White T.C."/>
        </authorList>
    </citation>
    <scope>NUCLEOTIDE SEQUENCE [LARGE SCALE GENOMIC DNA]</scope>
    <source>
        <strain evidence="3">ATCC MYA-4606 / CBS 127.97</strain>
    </source>
</reference>
<sequence>MLRKGRRKRVEKEQRSKPPAGRGGCRHQVVLVFNPPPRQKSEVEPAVKGTWRSIGGTRQKTKSIDPVHDSRQDDRLYKILVRRLDAAGRAERRRKSMFQHALRLAATGGRFHQDKTTEAAPERSANDAVKSDRFRRRRR</sequence>
<feature type="region of interest" description="Disordered" evidence="1">
    <location>
        <begin position="1"/>
        <end position="27"/>
    </location>
</feature>
<dbReference type="EMBL" id="DS995780">
    <property type="protein sequence ID" value="EGE08479.1"/>
    <property type="molecule type" value="Genomic_DNA"/>
</dbReference>
<name>F2Q2W1_TRIEC</name>
<dbReference type="VEuPathDB" id="FungiDB:TEQG_07365"/>
<evidence type="ECO:0000256" key="1">
    <source>
        <dbReference type="SAM" id="MobiDB-lite"/>
    </source>
</evidence>
<dbReference type="Proteomes" id="UP000009169">
    <property type="component" value="Unassembled WGS sequence"/>
</dbReference>
<feature type="region of interest" description="Disordered" evidence="1">
    <location>
        <begin position="107"/>
        <end position="139"/>
    </location>
</feature>
<proteinExistence type="predicted"/>
<organism evidence="2 3">
    <name type="scientific">Trichophyton equinum (strain ATCC MYA-4606 / CBS 127.97)</name>
    <name type="common">Horse ringworm fungus</name>
    <dbReference type="NCBI Taxonomy" id="559882"/>
    <lineage>
        <taxon>Eukaryota</taxon>
        <taxon>Fungi</taxon>
        <taxon>Dikarya</taxon>
        <taxon>Ascomycota</taxon>
        <taxon>Pezizomycotina</taxon>
        <taxon>Eurotiomycetes</taxon>
        <taxon>Eurotiomycetidae</taxon>
        <taxon>Onygenales</taxon>
        <taxon>Arthrodermataceae</taxon>
        <taxon>Trichophyton</taxon>
    </lineage>
</organism>
<feature type="compositionally biased region" description="Basic and acidic residues" evidence="1">
    <location>
        <begin position="111"/>
        <end position="132"/>
    </location>
</feature>
<dbReference type="AlphaFoldDB" id="F2Q2W1"/>
<evidence type="ECO:0000313" key="3">
    <source>
        <dbReference type="Proteomes" id="UP000009169"/>
    </source>
</evidence>
<protein>
    <submittedName>
        <fullName evidence="2">Uncharacterized protein</fullName>
    </submittedName>
</protein>
<keyword evidence="3" id="KW-1185">Reference proteome</keyword>
<accession>F2Q2W1</accession>
<gene>
    <name evidence="2" type="ORF">TEQG_07365</name>
</gene>
<dbReference type="HOGENOM" id="CLU_1866581_0_0_1"/>